<dbReference type="EMBL" id="CP065425">
    <property type="protein sequence ID" value="QQZ11553.1"/>
    <property type="molecule type" value="Genomic_DNA"/>
</dbReference>
<dbReference type="PROSITE" id="PS51186">
    <property type="entry name" value="GNAT"/>
    <property type="match status" value="1"/>
</dbReference>
<gene>
    <name evidence="2" type="ORF">I5776_14905</name>
</gene>
<organism evidence="2 3">
    <name type="scientific">Heyndrickxia vini</name>
    <dbReference type="NCBI Taxonomy" id="1476025"/>
    <lineage>
        <taxon>Bacteria</taxon>
        <taxon>Bacillati</taxon>
        <taxon>Bacillota</taxon>
        <taxon>Bacilli</taxon>
        <taxon>Bacillales</taxon>
        <taxon>Bacillaceae</taxon>
        <taxon>Heyndrickxia</taxon>
    </lineage>
</organism>
<sequence>MRLNKFYIRLAAIEEGDYIIRLLKEAATWIQEQGIDQWQYLLDGGEDQEIIHCIADQLTYVAIMDSEIVATFTLYSEQNEWDQQIWGEAPADSIYLHRLAVKPNYMKHGIGKDVFKWLEEGHLQTDKKYLKLDCVAFNKKLNQFYQNNGFEFLGITNEHSKYQKQLQG</sequence>
<protein>
    <submittedName>
        <fullName evidence="2">GNAT family N-acetyltransferase</fullName>
    </submittedName>
</protein>
<keyword evidence="3" id="KW-1185">Reference proteome</keyword>
<proteinExistence type="predicted"/>
<dbReference type="Gene3D" id="3.40.630.30">
    <property type="match status" value="1"/>
</dbReference>
<evidence type="ECO:0000313" key="3">
    <source>
        <dbReference type="Proteomes" id="UP000595691"/>
    </source>
</evidence>
<dbReference type="InterPro" id="IPR016181">
    <property type="entry name" value="Acyl_CoA_acyltransferase"/>
</dbReference>
<evidence type="ECO:0000259" key="1">
    <source>
        <dbReference type="PROSITE" id="PS51186"/>
    </source>
</evidence>
<dbReference type="SUPFAM" id="SSF55729">
    <property type="entry name" value="Acyl-CoA N-acyltransferases (Nat)"/>
    <property type="match status" value="1"/>
</dbReference>
<name>A0ABX7E756_9BACI</name>
<evidence type="ECO:0000313" key="2">
    <source>
        <dbReference type="EMBL" id="QQZ11553.1"/>
    </source>
</evidence>
<dbReference type="Pfam" id="PF13508">
    <property type="entry name" value="Acetyltransf_7"/>
    <property type="match status" value="1"/>
</dbReference>
<dbReference type="InterPro" id="IPR000182">
    <property type="entry name" value="GNAT_dom"/>
</dbReference>
<accession>A0ABX7E756</accession>
<dbReference type="Proteomes" id="UP000595691">
    <property type="component" value="Chromosome"/>
</dbReference>
<feature type="domain" description="N-acetyltransferase" evidence="1">
    <location>
        <begin position="6"/>
        <end position="167"/>
    </location>
</feature>
<dbReference type="CDD" id="cd04301">
    <property type="entry name" value="NAT_SF"/>
    <property type="match status" value="1"/>
</dbReference>
<reference evidence="2 3" key="1">
    <citation type="submission" date="2020-11" db="EMBL/GenBank/DDBJ databases">
        <title>Taxonomic evaluation of the Bacillus sporothermodurans group of bacteria based on whole genome sequences.</title>
        <authorList>
            <person name="Fiedler G."/>
            <person name="Herbstmann A.-D."/>
            <person name="Doll E."/>
            <person name="Wenning M."/>
            <person name="Brinks E."/>
            <person name="Kabisch J."/>
            <person name="Breitenwieser F."/>
            <person name="Lappann M."/>
            <person name="Boehnlein C."/>
            <person name="Franz C."/>
        </authorList>
    </citation>
    <scope>NUCLEOTIDE SEQUENCE [LARGE SCALE GENOMIC DNA]</scope>
    <source>
        <strain evidence="2 3">JCM 19841</strain>
    </source>
</reference>